<gene>
    <name evidence="1" type="ORF">A1O1_05646</name>
</gene>
<dbReference type="Proteomes" id="UP000019484">
    <property type="component" value="Unassembled WGS sequence"/>
</dbReference>
<name>W9Z2H3_9EURO</name>
<sequence length="81" mass="9789">MIHSFSGRRMIRLHMRTTHRLTLTSTPSLMDKPTRTSRSWMTPVWERSRAPQLCIHMIHLRQPLSETMLPIHQAIRYRRVR</sequence>
<dbReference type="GeneID" id="19160519"/>
<dbReference type="AlphaFoldDB" id="W9Z2H3"/>
<keyword evidence="2" id="KW-1185">Reference proteome</keyword>
<protein>
    <submittedName>
        <fullName evidence="1">Uncharacterized protein</fullName>
    </submittedName>
</protein>
<evidence type="ECO:0000313" key="2">
    <source>
        <dbReference type="Proteomes" id="UP000019484"/>
    </source>
</evidence>
<dbReference type="HOGENOM" id="CLU_2573652_0_0_1"/>
<proteinExistence type="predicted"/>
<dbReference type="RefSeq" id="XP_007724720.1">
    <property type="nucleotide sequence ID" value="XM_007726530.1"/>
</dbReference>
<reference evidence="1 2" key="1">
    <citation type="submission" date="2013-03" db="EMBL/GenBank/DDBJ databases">
        <title>The Genome Sequence of Capronia coronata CBS 617.96.</title>
        <authorList>
            <consortium name="The Broad Institute Genomics Platform"/>
            <person name="Cuomo C."/>
            <person name="de Hoog S."/>
            <person name="Gorbushina A."/>
            <person name="Walker B."/>
            <person name="Young S.K."/>
            <person name="Zeng Q."/>
            <person name="Gargeya S."/>
            <person name="Fitzgerald M."/>
            <person name="Haas B."/>
            <person name="Abouelleil A."/>
            <person name="Allen A.W."/>
            <person name="Alvarado L."/>
            <person name="Arachchi H.M."/>
            <person name="Berlin A.M."/>
            <person name="Chapman S.B."/>
            <person name="Gainer-Dewar J."/>
            <person name="Goldberg J."/>
            <person name="Griggs A."/>
            <person name="Gujja S."/>
            <person name="Hansen M."/>
            <person name="Howarth C."/>
            <person name="Imamovic A."/>
            <person name="Ireland A."/>
            <person name="Larimer J."/>
            <person name="McCowan C."/>
            <person name="Murphy C."/>
            <person name="Pearson M."/>
            <person name="Poon T.W."/>
            <person name="Priest M."/>
            <person name="Roberts A."/>
            <person name="Saif S."/>
            <person name="Shea T."/>
            <person name="Sisk P."/>
            <person name="Sykes S."/>
            <person name="Wortman J."/>
            <person name="Nusbaum C."/>
            <person name="Birren B."/>
        </authorList>
    </citation>
    <scope>NUCLEOTIDE SEQUENCE [LARGE SCALE GENOMIC DNA]</scope>
    <source>
        <strain evidence="1 2">CBS 617.96</strain>
    </source>
</reference>
<comment type="caution">
    <text evidence="1">The sequence shown here is derived from an EMBL/GenBank/DDBJ whole genome shotgun (WGS) entry which is preliminary data.</text>
</comment>
<dbReference type="EMBL" id="AMWN01000004">
    <property type="protein sequence ID" value="EXJ88714.1"/>
    <property type="molecule type" value="Genomic_DNA"/>
</dbReference>
<accession>W9Z2H3</accession>
<organism evidence="1 2">
    <name type="scientific">Capronia coronata CBS 617.96</name>
    <dbReference type="NCBI Taxonomy" id="1182541"/>
    <lineage>
        <taxon>Eukaryota</taxon>
        <taxon>Fungi</taxon>
        <taxon>Dikarya</taxon>
        <taxon>Ascomycota</taxon>
        <taxon>Pezizomycotina</taxon>
        <taxon>Eurotiomycetes</taxon>
        <taxon>Chaetothyriomycetidae</taxon>
        <taxon>Chaetothyriales</taxon>
        <taxon>Herpotrichiellaceae</taxon>
        <taxon>Capronia</taxon>
    </lineage>
</organism>
<evidence type="ECO:0000313" key="1">
    <source>
        <dbReference type="EMBL" id="EXJ88714.1"/>
    </source>
</evidence>